<evidence type="ECO:0000313" key="2">
    <source>
        <dbReference type="Proteomes" id="UP001652661"/>
    </source>
</evidence>
<protein>
    <submittedName>
        <fullName evidence="3">Uncharacterized protein</fullName>
    </submittedName>
</protein>
<evidence type="ECO:0000256" key="1">
    <source>
        <dbReference type="SAM" id="Coils"/>
    </source>
</evidence>
<dbReference type="Proteomes" id="UP001652661">
    <property type="component" value="Chromosome X"/>
</dbReference>
<reference evidence="3" key="1">
    <citation type="submission" date="2025-08" db="UniProtKB">
        <authorList>
            <consortium name="RefSeq"/>
        </authorList>
    </citation>
    <scope>IDENTIFICATION</scope>
    <source>
        <strain evidence="3">14028-0561.14</strain>
        <tissue evidence="3">Whole fly</tissue>
    </source>
</reference>
<gene>
    <name evidence="3" type="primary">LOC108074672</name>
</gene>
<proteinExistence type="predicted"/>
<dbReference type="RefSeq" id="XP_041631030.1">
    <property type="nucleotide sequence ID" value="XM_041775096.2"/>
</dbReference>
<keyword evidence="1" id="KW-0175">Coiled coil</keyword>
<name>A0ABM3C5A9_DROKI</name>
<sequence>MDRSFSLEAHEACPGCEKHALSKGLFLAELQEMKKEMAELKETIEVMERTSTAVSVRMLSHLEGIRSHLVDWSSPSRPRRKWAISTTKSGRLHRTTSRLLRKWWDPKDWRKI</sequence>
<evidence type="ECO:0000313" key="3">
    <source>
        <dbReference type="RefSeq" id="XP_041631030.1"/>
    </source>
</evidence>
<accession>A0ABM3C5A9</accession>
<organism evidence="2 3">
    <name type="scientific">Drosophila kikkawai</name>
    <name type="common">Fruit fly</name>
    <dbReference type="NCBI Taxonomy" id="30033"/>
    <lineage>
        <taxon>Eukaryota</taxon>
        <taxon>Metazoa</taxon>
        <taxon>Ecdysozoa</taxon>
        <taxon>Arthropoda</taxon>
        <taxon>Hexapoda</taxon>
        <taxon>Insecta</taxon>
        <taxon>Pterygota</taxon>
        <taxon>Neoptera</taxon>
        <taxon>Endopterygota</taxon>
        <taxon>Diptera</taxon>
        <taxon>Brachycera</taxon>
        <taxon>Muscomorpha</taxon>
        <taxon>Ephydroidea</taxon>
        <taxon>Drosophilidae</taxon>
        <taxon>Drosophila</taxon>
        <taxon>Sophophora</taxon>
    </lineage>
</organism>
<keyword evidence="2" id="KW-1185">Reference proteome</keyword>
<dbReference type="GeneID" id="108074672"/>
<feature type="coiled-coil region" evidence="1">
    <location>
        <begin position="23"/>
        <end position="50"/>
    </location>
</feature>